<dbReference type="EnsemblPlants" id="AUR62031375-RA">
    <property type="protein sequence ID" value="AUR62031375-RA:cds"/>
    <property type="gene ID" value="AUR62031375"/>
</dbReference>
<organism evidence="4 5">
    <name type="scientific">Chenopodium quinoa</name>
    <name type="common">Quinoa</name>
    <dbReference type="NCBI Taxonomy" id="63459"/>
    <lineage>
        <taxon>Eukaryota</taxon>
        <taxon>Viridiplantae</taxon>
        <taxon>Streptophyta</taxon>
        <taxon>Embryophyta</taxon>
        <taxon>Tracheophyta</taxon>
        <taxon>Spermatophyta</taxon>
        <taxon>Magnoliopsida</taxon>
        <taxon>eudicotyledons</taxon>
        <taxon>Gunneridae</taxon>
        <taxon>Pentapetalae</taxon>
        <taxon>Caryophyllales</taxon>
        <taxon>Chenopodiaceae</taxon>
        <taxon>Chenopodioideae</taxon>
        <taxon>Atripliceae</taxon>
        <taxon>Chenopodium</taxon>
    </lineage>
</organism>
<keyword evidence="1" id="KW-0863">Zinc-finger</keyword>
<dbReference type="InterPro" id="IPR025558">
    <property type="entry name" value="DUF4283"/>
</dbReference>
<dbReference type="InterPro" id="IPR001878">
    <property type="entry name" value="Znf_CCHC"/>
</dbReference>
<dbReference type="InterPro" id="IPR040256">
    <property type="entry name" value="At4g02000-like"/>
</dbReference>
<dbReference type="Proteomes" id="UP000596660">
    <property type="component" value="Unplaced"/>
</dbReference>
<dbReference type="AlphaFoldDB" id="A0A803MKN4"/>
<reference evidence="4" key="1">
    <citation type="journal article" date="2017" name="Nature">
        <title>The genome of Chenopodium quinoa.</title>
        <authorList>
            <person name="Jarvis D.E."/>
            <person name="Ho Y.S."/>
            <person name="Lightfoot D.J."/>
            <person name="Schmoeckel S.M."/>
            <person name="Li B."/>
            <person name="Borm T.J.A."/>
            <person name="Ohyanagi H."/>
            <person name="Mineta K."/>
            <person name="Michell C.T."/>
            <person name="Saber N."/>
            <person name="Kharbatia N.M."/>
            <person name="Rupper R.R."/>
            <person name="Sharp A.R."/>
            <person name="Dally N."/>
            <person name="Boughton B.A."/>
            <person name="Woo Y.H."/>
            <person name="Gao G."/>
            <person name="Schijlen E.G.W.M."/>
            <person name="Guo X."/>
            <person name="Momin A.A."/>
            <person name="Negrao S."/>
            <person name="Al-Babili S."/>
            <person name="Gehring C."/>
            <person name="Roessner U."/>
            <person name="Jung C."/>
            <person name="Murphy K."/>
            <person name="Arold S.T."/>
            <person name="Gojobori T."/>
            <person name="van der Linden C.G."/>
            <person name="van Loo E.N."/>
            <person name="Jellen E.N."/>
            <person name="Maughan P.J."/>
            <person name="Tester M."/>
        </authorList>
    </citation>
    <scope>NUCLEOTIDE SEQUENCE [LARGE SCALE GENOMIC DNA]</scope>
    <source>
        <strain evidence="4">cv. PI 614886</strain>
    </source>
</reference>
<dbReference type="InterPro" id="IPR036691">
    <property type="entry name" value="Endo/exonu/phosph_ase_sf"/>
</dbReference>
<keyword evidence="1" id="KW-0479">Metal-binding</keyword>
<evidence type="ECO:0000256" key="1">
    <source>
        <dbReference type="PROSITE-ProRule" id="PRU00047"/>
    </source>
</evidence>
<dbReference type="GO" id="GO:0008270">
    <property type="term" value="F:zinc ion binding"/>
    <property type="evidence" value="ECO:0007669"/>
    <property type="project" value="UniProtKB-KW"/>
</dbReference>
<protein>
    <recommendedName>
        <fullName evidence="3">CCHC-type domain-containing protein</fullName>
    </recommendedName>
</protein>
<dbReference type="SUPFAM" id="SSF56219">
    <property type="entry name" value="DNase I-like"/>
    <property type="match status" value="1"/>
</dbReference>
<accession>A0A803MKN4</accession>
<evidence type="ECO:0000313" key="4">
    <source>
        <dbReference type="EnsemblPlants" id="AUR62031375-RA:cds"/>
    </source>
</evidence>
<dbReference type="GO" id="GO:0003676">
    <property type="term" value="F:nucleic acid binding"/>
    <property type="evidence" value="ECO:0007669"/>
    <property type="project" value="InterPro"/>
</dbReference>
<feature type="domain" description="CCHC-type" evidence="3">
    <location>
        <begin position="228"/>
        <end position="241"/>
    </location>
</feature>
<evidence type="ECO:0000313" key="5">
    <source>
        <dbReference type="Proteomes" id="UP000596660"/>
    </source>
</evidence>
<dbReference type="Pfam" id="PF14111">
    <property type="entry name" value="DUF4283"/>
    <property type="match status" value="1"/>
</dbReference>
<sequence length="672" mass="76537">MGDKNKVLSNPGVEGIALSTLENKDRENSNNNIPKEGVNDAIEWDVDGEDDDDARVELALVGKIWTDRNINSNAFIATMKSVWQPRHGVDITSIDKNLFLFQFYHWRDKNRVLEGQPWHFDKHALILGETADSVKPTNIQLFHLPMWIRVYNLPLKGRLNLSNVEKIGNKLGVFVKLDNDARVGIDKSIRIRVLVDVRKPLAKHVKLKLRGGLEELFEVKYERPPLFCFCCGLMGHGMKDCEVYRETENPVISYGAWMKASPWKSAVGGNEEGAGVDNQKTARALFVTKPKKQAPNPAVSACVQEKAKVLGEVGLNSSRNKGDGADCGAHDERSNNELFVFGSSNLETGNKEVSATLVERRKDGLALLWNNNSDVNIRSYSLHHIDALVRSSLHGVWRFSGVYGHPEDENKYKTGLLLESLKEVNDNPWLCGGDWNLMLYSGEKQGGRAFNVEEADILRAVVSHCQLEDLGFIGHPFTWSNNRGGEENIQERLDRFLANRAWRDFFQGSFVTHLSKRKSDHLPILLCIKEATPSQKKKKKKKRLYRFEEMWLRDENCADIVSEAWDYGGDLCSKIAFTSTRLSAWSREKFGDFVKELNACKAQMKVLTGEVQSTEVVAQMRALDDRMDELERREEMYWKQRSRQDWLKHGDKNTSFFIIKPSREKLGTTLYV</sequence>
<dbReference type="Pfam" id="PF14392">
    <property type="entry name" value="zf-CCHC_4"/>
    <property type="match status" value="1"/>
</dbReference>
<dbReference type="InterPro" id="IPR025836">
    <property type="entry name" value="Zn_knuckle_CX2CX4HX4C"/>
</dbReference>
<feature type="region of interest" description="Disordered" evidence="2">
    <location>
        <begin position="18"/>
        <end position="37"/>
    </location>
</feature>
<keyword evidence="5" id="KW-1185">Reference proteome</keyword>
<dbReference type="PANTHER" id="PTHR31286:SF153">
    <property type="entry name" value="DUF4283 DOMAIN PROTEIN"/>
    <property type="match status" value="1"/>
</dbReference>
<dbReference type="Gene3D" id="3.60.10.10">
    <property type="entry name" value="Endonuclease/exonuclease/phosphatase"/>
    <property type="match status" value="1"/>
</dbReference>
<dbReference type="Gramene" id="AUR62031375-RA">
    <property type="protein sequence ID" value="AUR62031375-RA:cds"/>
    <property type="gene ID" value="AUR62031375"/>
</dbReference>
<reference evidence="4" key="2">
    <citation type="submission" date="2021-03" db="UniProtKB">
        <authorList>
            <consortium name="EnsemblPlants"/>
        </authorList>
    </citation>
    <scope>IDENTIFICATION</scope>
</reference>
<evidence type="ECO:0000259" key="3">
    <source>
        <dbReference type="PROSITE" id="PS50158"/>
    </source>
</evidence>
<name>A0A803MKN4_CHEQI</name>
<keyword evidence="1" id="KW-0862">Zinc</keyword>
<dbReference type="PANTHER" id="PTHR31286">
    <property type="entry name" value="GLYCINE-RICH CELL WALL STRUCTURAL PROTEIN 1.8-LIKE"/>
    <property type="match status" value="1"/>
</dbReference>
<proteinExistence type="predicted"/>
<dbReference type="PROSITE" id="PS50158">
    <property type="entry name" value="ZF_CCHC"/>
    <property type="match status" value="1"/>
</dbReference>
<evidence type="ECO:0000256" key="2">
    <source>
        <dbReference type="SAM" id="MobiDB-lite"/>
    </source>
</evidence>